<dbReference type="Proteomes" id="UP000010552">
    <property type="component" value="Unassembled WGS sequence"/>
</dbReference>
<keyword evidence="3" id="KW-0645">Protease</keyword>
<keyword evidence="2" id="KW-1133">Transmembrane helix</keyword>
<proteinExistence type="predicted"/>
<organism evidence="3 4">
    <name type="scientific">Pteropus alecto</name>
    <name type="common">Black flying fox</name>
    <dbReference type="NCBI Taxonomy" id="9402"/>
    <lineage>
        <taxon>Eukaryota</taxon>
        <taxon>Metazoa</taxon>
        <taxon>Chordata</taxon>
        <taxon>Craniata</taxon>
        <taxon>Vertebrata</taxon>
        <taxon>Euteleostomi</taxon>
        <taxon>Mammalia</taxon>
        <taxon>Eutheria</taxon>
        <taxon>Laurasiatheria</taxon>
        <taxon>Chiroptera</taxon>
        <taxon>Yinpterochiroptera</taxon>
        <taxon>Pteropodoidea</taxon>
        <taxon>Pteropodidae</taxon>
        <taxon>Pteropodinae</taxon>
        <taxon>Pteropus</taxon>
    </lineage>
</organism>
<keyword evidence="2 3" id="KW-0812">Transmembrane</keyword>
<evidence type="ECO:0000256" key="1">
    <source>
        <dbReference type="SAM" id="MobiDB-lite"/>
    </source>
</evidence>
<feature type="transmembrane region" description="Helical" evidence="2">
    <location>
        <begin position="40"/>
        <end position="65"/>
    </location>
</feature>
<evidence type="ECO:0000313" key="4">
    <source>
        <dbReference type="Proteomes" id="UP000010552"/>
    </source>
</evidence>
<dbReference type="EMBL" id="KB030700">
    <property type="protein sequence ID" value="ELK11285.1"/>
    <property type="molecule type" value="Genomic_DNA"/>
</dbReference>
<feature type="region of interest" description="Disordered" evidence="1">
    <location>
        <begin position="1"/>
        <end position="29"/>
    </location>
</feature>
<name>L5KI70_PTEAL</name>
<dbReference type="GO" id="GO:0006508">
    <property type="term" value="P:proteolysis"/>
    <property type="evidence" value="ECO:0007669"/>
    <property type="project" value="UniProtKB-KW"/>
</dbReference>
<dbReference type="InParanoid" id="L5KI70"/>
<keyword evidence="3" id="KW-0378">Hydrolase</keyword>
<keyword evidence="2" id="KW-0472">Membrane</keyword>
<dbReference type="InterPro" id="IPR036364">
    <property type="entry name" value="SEA_dom_sf"/>
</dbReference>
<protein>
    <submittedName>
        <fullName evidence="3">Transmembrane protease, serine 6</fullName>
    </submittedName>
</protein>
<sequence>MPMAEAPQASGGQGDGGDGEEAEPEGMFKAPKNSRRKIQYYLRLAPLWLALVVLASGGFLLWYFLGFKAEVTVSQVYSGSLRVLNRHFSQDLAHRESSAFRSETAKAQNMVGKDFRGEREGAWRQEGVGGGGQRSRQACWSVHPENSLGAEACFGTMEGDMAQGGGRVNGLASNVFRLNLDRAT</sequence>
<dbReference type="STRING" id="9402.L5KI70"/>
<keyword evidence="4" id="KW-1185">Reference proteome</keyword>
<dbReference type="GO" id="GO:0008233">
    <property type="term" value="F:peptidase activity"/>
    <property type="evidence" value="ECO:0007669"/>
    <property type="project" value="UniProtKB-KW"/>
</dbReference>
<gene>
    <name evidence="3" type="ORF">PAL_GLEAN10003451</name>
</gene>
<dbReference type="AlphaFoldDB" id="L5KI70"/>
<dbReference type="eggNOG" id="KOG3627">
    <property type="taxonomic scope" value="Eukaryota"/>
</dbReference>
<dbReference type="SUPFAM" id="SSF82671">
    <property type="entry name" value="SEA domain"/>
    <property type="match status" value="1"/>
</dbReference>
<evidence type="ECO:0000256" key="2">
    <source>
        <dbReference type="SAM" id="Phobius"/>
    </source>
</evidence>
<evidence type="ECO:0000313" key="3">
    <source>
        <dbReference type="EMBL" id="ELK11285.1"/>
    </source>
</evidence>
<reference evidence="4" key="1">
    <citation type="journal article" date="2013" name="Science">
        <title>Comparative analysis of bat genomes provides insight into the evolution of flight and immunity.</title>
        <authorList>
            <person name="Zhang G."/>
            <person name="Cowled C."/>
            <person name="Shi Z."/>
            <person name="Huang Z."/>
            <person name="Bishop-Lilly K.A."/>
            <person name="Fang X."/>
            <person name="Wynne J.W."/>
            <person name="Xiong Z."/>
            <person name="Baker M.L."/>
            <person name="Zhao W."/>
            <person name="Tachedjian M."/>
            <person name="Zhu Y."/>
            <person name="Zhou P."/>
            <person name="Jiang X."/>
            <person name="Ng J."/>
            <person name="Yang L."/>
            <person name="Wu L."/>
            <person name="Xiao J."/>
            <person name="Feng Y."/>
            <person name="Chen Y."/>
            <person name="Sun X."/>
            <person name="Zhang Y."/>
            <person name="Marsh G.A."/>
            <person name="Crameri G."/>
            <person name="Broder C.C."/>
            <person name="Frey K.G."/>
            <person name="Wang L.F."/>
            <person name="Wang J."/>
        </authorList>
    </citation>
    <scope>NUCLEOTIDE SEQUENCE [LARGE SCALE GENOMIC DNA]</scope>
</reference>
<accession>L5KI70</accession>